<dbReference type="AlphaFoldDB" id="A0A932YWD6"/>
<comment type="similarity">
    <text evidence="1">Belongs to the bacterial ribosomal protein bL27 family.</text>
</comment>
<evidence type="ECO:0000256" key="2">
    <source>
        <dbReference type="ARBA" id="ARBA00022980"/>
    </source>
</evidence>
<evidence type="ECO:0000256" key="1">
    <source>
        <dbReference type="ARBA" id="ARBA00010797"/>
    </source>
</evidence>
<evidence type="ECO:0000313" key="7">
    <source>
        <dbReference type="Proteomes" id="UP000756703"/>
    </source>
</evidence>
<comment type="caution">
    <text evidence="6">The sequence shown here is derived from an EMBL/GenBank/DDBJ whole genome shotgun (WGS) entry which is preliminary data.</text>
</comment>
<dbReference type="SUPFAM" id="SSF110324">
    <property type="entry name" value="Ribosomal L27 protein-like"/>
    <property type="match status" value="1"/>
</dbReference>
<dbReference type="Pfam" id="PF01016">
    <property type="entry name" value="Ribosomal_L27"/>
    <property type="match status" value="1"/>
</dbReference>
<dbReference type="EMBL" id="JACQMI010000005">
    <property type="protein sequence ID" value="MBI4132677.1"/>
    <property type="molecule type" value="Genomic_DNA"/>
</dbReference>
<organism evidence="6 7">
    <name type="scientific">Candidatus Sungiibacteriota bacterium</name>
    <dbReference type="NCBI Taxonomy" id="2750080"/>
    <lineage>
        <taxon>Bacteria</taxon>
        <taxon>Candidatus Sungiibacteriota</taxon>
    </lineage>
</organism>
<dbReference type="GO" id="GO:0022625">
    <property type="term" value="C:cytosolic large ribosomal subunit"/>
    <property type="evidence" value="ECO:0007669"/>
    <property type="project" value="TreeGrafter"/>
</dbReference>
<dbReference type="Proteomes" id="UP000756703">
    <property type="component" value="Unassembled WGS sequence"/>
</dbReference>
<protein>
    <recommendedName>
        <fullName evidence="4">Large ribosomal subunit protein bL27</fullName>
    </recommendedName>
    <alternativeName>
        <fullName evidence="5">50S ribosomal protein L27</fullName>
    </alternativeName>
</protein>
<dbReference type="InterPro" id="IPR001684">
    <property type="entry name" value="Ribosomal_bL27"/>
</dbReference>
<name>A0A932YWD6_9BACT</name>
<dbReference type="Gene3D" id="2.40.50.100">
    <property type="match status" value="1"/>
</dbReference>
<dbReference type="PRINTS" id="PR00063">
    <property type="entry name" value="RIBOSOMALL27"/>
</dbReference>
<dbReference type="PANTHER" id="PTHR15893">
    <property type="entry name" value="RIBOSOMAL PROTEIN L27"/>
    <property type="match status" value="1"/>
</dbReference>
<dbReference type="InterPro" id="IPR018261">
    <property type="entry name" value="Ribosomal_bL27_CS"/>
</dbReference>
<dbReference type="PANTHER" id="PTHR15893:SF0">
    <property type="entry name" value="LARGE RIBOSOMAL SUBUNIT PROTEIN BL27M"/>
    <property type="match status" value="1"/>
</dbReference>
<dbReference type="GO" id="GO:0003735">
    <property type="term" value="F:structural constituent of ribosome"/>
    <property type="evidence" value="ECO:0007669"/>
    <property type="project" value="InterPro"/>
</dbReference>
<keyword evidence="2 6" id="KW-0689">Ribosomal protein</keyword>
<evidence type="ECO:0000313" key="6">
    <source>
        <dbReference type="EMBL" id="MBI4132677.1"/>
    </source>
</evidence>
<accession>A0A932YWD6</accession>
<evidence type="ECO:0000256" key="4">
    <source>
        <dbReference type="ARBA" id="ARBA00035175"/>
    </source>
</evidence>
<gene>
    <name evidence="6" type="primary">rpmA</name>
    <name evidence="6" type="ORF">HY473_01070</name>
</gene>
<evidence type="ECO:0000256" key="5">
    <source>
        <dbReference type="ARBA" id="ARBA00035477"/>
    </source>
</evidence>
<dbReference type="PROSITE" id="PS00831">
    <property type="entry name" value="RIBOSOMAL_L27"/>
    <property type="match status" value="1"/>
</dbReference>
<proteinExistence type="inferred from homology"/>
<keyword evidence="3" id="KW-0687">Ribonucleoprotein</keyword>
<sequence length="94" mass="10272">MAHTKSGGTSRLGRDSGPQYLGVKKYAGEQVKAGDILVRQRGSSILPGVNVRQGKDYTLFSVVEGIVKFLEKRKTRFDGKIRKAKTVNVLPPAN</sequence>
<dbReference type="GO" id="GO:0006412">
    <property type="term" value="P:translation"/>
    <property type="evidence" value="ECO:0007669"/>
    <property type="project" value="InterPro"/>
</dbReference>
<reference evidence="6" key="1">
    <citation type="submission" date="2020-07" db="EMBL/GenBank/DDBJ databases">
        <title>Huge and variable diversity of episymbiotic CPR bacteria and DPANN archaea in groundwater ecosystems.</title>
        <authorList>
            <person name="He C.Y."/>
            <person name="Keren R."/>
            <person name="Whittaker M."/>
            <person name="Farag I.F."/>
            <person name="Doudna J."/>
            <person name="Cate J.H.D."/>
            <person name="Banfield J.F."/>
        </authorList>
    </citation>
    <scope>NUCLEOTIDE SEQUENCE</scope>
    <source>
        <strain evidence="6">NC_groundwater_1225_Ag_S-0.1um_56_177</strain>
    </source>
</reference>
<evidence type="ECO:0000256" key="3">
    <source>
        <dbReference type="ARBA" id="ARBA00023274"/>
    </source>
</evidence>